<dbReference type="SUPFAM" id="SSF54506">
    <property type="entry name" value="Diaminopimelate epimerase-like"/>
    <property type="match status" value="1"/>
</dbReference>
<dbReference type="PANTHER" id="PTHR13774">
    <property type="entry name" value="PHENAZINE BIOSYNTHESIS PROTEIN"/>
    <property type="match status" value="1"/>
</dbReference>
<evidence type="ECO:0000313" key="4">
    <source>
        <dbReference type="EMBL" id="GIM45316.1"/>
    </source>
</evidence>
<dbReference type="EMBL" id="BOQE01000001">
    <property type="protein sequence ID" value="GIM45316.1"/>
    <property type="molecule type" value="Genomic_DNA"/>
</dbReference>
<keyword evidence="5" id="KW-1185">Reference proteome</keyword>
<dbReference type="RefSeq" id="WP_282198529.1">
    <property type="nucleotide sequence ID" value="NZ_BOQE01000001.1"/>
</dbReference>
<organism evidence="4 5">
    <name type="scientific">Collibacillus ludicampi</name>
    <dbReference type="NCBI Taxonomy" id="2771369"/>
    <lineage>
        <taxon>Bacteria</taxon>
        <taxon>Bacillati</taxon>
        <taxon>Bacillota</taxon>
        <taxon>Bacilli</taxon>
        <taxon>Bacillales</taxon>
        <taxon>Alicyclobacillaceae</taxon>
        <taxon>Collibacillus</taxon>
    </lineage>
</organism>
<dbReference type="PANTHER" id="PTHR13774:SF17">
    <property type="entry name" value="PHENAZINE BIOSYNTHESIS-LIKE DOMAIN-CONTAINING PROTEIN"/>
    <property type="match status" value="1"/>
</dbReference>
<evidence type="ECO:0000256" key="1">
    <source>
        <dbReference type="ARBA" id="ARBA00008270"/>
    </source>
</evidence>
<evidence type="ECO:0000256" key="3">
    <source>
        <dbReference type="PIRSR" id="PIRSR016184-1"/>
    </source>
</evidence>
<comment type="similarity">
    <text evidence="1">Belongs to the PhzF family.</text>
</comment>
<dbReference type="Proteomes" id="UP001057291">
    <property type="component" value="Unassembled WGS sequence"/>
</dbReference>
<keyword evidence="2" id="KW-0413">Isomerase</keyword>
<protein>
    <submittedName>
        <fullName evidence="4">Phenazine biosynthesis protein</fullName>
    </submittedName>
</protein>
<accession>A0AAV4LC35</accession>
<sequence>MNLYIIDAFTNEPFKGNPAAVCLLEERKGDQWMQNVAMEMNLSETAFLYPLKDGYELRWFTPVKEVDLCGHATLASAHYLWETGIEPKGKELRFLTKSGWLSAKMDEDWIELNFPLEKVEPCKVPEPLEDALGVELLFVGSNRMDVLVEVESERQIRELQPNFTKLATIKARGILVTSRAEEEPFDFVSRCFFPAVGVNEDPVTGSAHCALAPYWQSKLGKNHFLAKQLSVREGILKVQIQEGRVLLAGQAVTVVKGELR</sequence>
<dbReference type="AlphaFoldDB" id="A0AAV4LC35"/>
<reference evidence="4" key="1">
    <citation type="journal article" date="2023" name="Int. J. Syst. Evol. Microbiol.">
        <title>Collibacillus ludicampi gen. nov., sp. nov., a new soil bacterium of the family Alicyclobacillaceae.</title>
        <authorList>
            <person name="Jojima T."/>
            <person name="Ioku Y."/>
            <person name="Fukuta Y."/>
            <person name="Shirasaka N."/>
            <person name="Matsumura Y."/>
            <person name="Mori M."/>
        </authorList>
    </citation>
    <scope>NUCLEOTIDE SEQUENCE</scope>
    <source>
        <strain evidence="4">TP075</strain>
    </source>
</reference>
<evidence type="ECO:0000256" key="2">
    <source>
        <dbReference type="ARBA" id="ARBA00023235"/>
    </source>
</evidence>
<dbReference type="NCBIfam" id="TIGR00654">
    <property type="entry name" value="PhzF_family"/>
    <property type="match status" value="1"/>
</dbReference>
<name>A0AAV4LC35_9BACL</name>
<dbReference type="GO" id="GO:0005737">
    <property type="term" value="C:cytoplasm"/>
    <property type="evidence" value="ECO:0007669"/>
    <property type="project" value="TreeGrafter"/>
</dbReference>
<proteinExistence type="inferred from homology"/>
<evidence type="ECO:0000313" key="5">
    <source>
        <dbReference type="Proteomes" id="UP001057291"/>
    </source>
</evidence>
<dbReference type="Pfam" id="PF02567">
    <property type="entry name" value="PhzC-PhzF"/>
    <property type="match status" value="1"/>
</dbReference>
<dbReference type="Gene3D" id="3.10.310.10">
    <property type="entry name" value="Diaminopimelate Epimerase, Chain A, domain 1"/>
    <property type="match status" value="2"/>
</dbReference>
<feature type="active site" evidence="3">
    <location>
        <position position="44"/>
    </location>
</feature>
<dbReference type="InterPro" id="IPR003719">
    <property type="entry name" value="Phenazine_PhzF-like"/>
</dbReference>
<gene>
    <name evidence="4" type="ORF">DNHGIG_08650</name>
</gene>
<comment type="caution">
    <text evidence="4">The sequence shown here is derived from an EMBL/GenBank/DDBJ whole genome shotgun (WGS) entry which is preliminary data.</text>
</comment>
<dbReference type="GO" id="GO:0016853">
    <property type="term" value="F:isomerase activity"/>
    <property type="evidence" value="ECO:0007669"/>
    <property type="project" value="UniProtKB-KW"/>
</dbReference>
<dbReference type="PIRSF" id="PIRSF016184">
    <property type="entry name" value="PhzC_PhzF"/>
    <property type="match status" value="1"/>
</dbReference>